<evidence type="ECO:0000313" key="4">
    <source>
        <dbReference type="EMBL" id="KAK9712081.1"/>
    </source>
</evidence>
<name>A0ABR2W061_9FUNG</name>
<dbReference type="Gene3D" id="1.10.840.10">
    <property type="entry name" value="Ras guanine-nucleotide exchange factors catalytic domain"/>
    <property type="match status" value="1"/>
</dbReference>
<comment type="caution">
    <text evidence="4">The sequence shown here is derived from an EMBL/GenBank/DDBJ whole genome shotgun (WGS) entry which is preliminary data.</text>
</comment>
<dbReference type="Gene3D" id="1.20.870.10">
    <property type="entry name" value="Son of sevenless (SoS) protein Chain: S domain 1"/>
    <property type="match status" value="1"/>
</dbReference>
<dbReference type="SUPFAM" id="SSF48366">
    <property type="entry name" value="Ras GEF"/>
    <property type="match status" value="1"/>
</dbReference>
<dbReference type="Proteomes" id="UP001479436">
    <property type="component" value="Unassembled WGS sequence"/>
</dbReference>
<accession>A0ABR2W061</accession>
<organism evidence="4 5">
    <name type="scientific">Basidiobolus ranarum</name>
    <dbReference type="NCBI Taxonomy" id="34480"/>
    <lineage>
        <taxon>Eukaryota</taxon>
        <taxon>Fungi</taxon>
        <taxon>Fungi incertae sedis</taxon>
        <taxon>Zoopagomycota</taxon>
        <taxon>Entomophthoromycotina</taxon>
        <taxon>Basidiobolomycetes</taxon>
        <taxon>Basidiobolales</taxon>
        <taxon>Basidiobolaceae</taxon>
        <taxon>Basidiobolus</taxon>
    </lineage>
</organism>
<dbReference type="InterPro" id="IPR023578">
    <property type="entry name" value="Ras_GEF_dom_sf"/>
</dbReference>
<proteinExistence type="predicted"/>
<feature type="region of interest" description="Disordered" evidence="2">
    <location>
        <begin position="106"/>
        <end position="125"/>
    </location>
</feature>
<protein>
    <recommendedName>
        <fullName evidence="3">N-terminal Ras-GEF domain-containing protein</fullName>
    </recommendedName>
</protein>
<dbReference type="PROSITE" id="PS50212">
    <property type="entry name" value="RASGEF_NTER"/>
    <property type="match status" value="1"/>
</dbReference>
<dbReference type="Pfam" id="PF00618">
    <property type="entry name" value="RasGEF_N"/>
    <property type="match status" value="1"/>
</dbReference>
<keyword evidence="5" id="KW-1185">Reference proteome</keyword>
<reference evidence="4 5" key="1">
    <citation type="submission" date="2023-04" db="EMBL/GenBank/DDBJ databases">
        <title>Genome of Basidiobolus ranarum AG-B5.</title>
        <authorList>
            <person name="Stajich J.E."/>
            <person name="Carter-House D."/>
            <person name="Gryganskyi A."/>
        </authorList>
    </citation>
    <scope>NUCLEOTIDE SEQUENCE [LARGE SCALE GENOMIC DNA]</scope>
    <source>
        <strain evidence="4 5">AG-B5</strain>
    </source>
</reference>
<keyword evidence="1" id="KW-0344">Guanine-nucleotide releasing factor</keyword>
<evidence type="ECO:0000259" key="3">
    <source>
        <dbReference type="PROSITE" id="PS50212"/>
    </source>
</evidence>
<evidence type="ECO:0000256" key="1">
    <source>
        <dbReference type="PROSITE-ProRule" id="PRU00135"/>
    </source>
</evidence>
<feature type="domain" description="N-terminal Ras-GEF" evidence="3">
    <location>
        <begin position="225"/>
        <end position="380"/>
    </location>
</feature>
<dbReference type="CDD" id="cd06224">
    <property type="entry name" value="REM"/>
    <property type="match status" value="1"/>
</dbReference>
<evidence type="ECO:0000256" key="2">
    <source>
        <dbReference type="SAM" id="MobiDB-lite"/>
    </source>
</evidence>
<evidence type="ECO:0000313" key="5">
    <source>
        <dbReference type="Proteomes" id="UP001479436"/>
    </source>
</evidence>
<dbReference type="InterPro" id="IPR036964">
    <property type="entry name" value="RASGEF_cat_dom_sf"/>
</dbReference>
<dbReference type="InterPro" id="IPR000651">
    <property type="entry name" value="Ras-like_Gua-exchang_fac_N"/>
</dbReference>
<sequence>MTWNHFLRNCKTKDTLSGTSSLQDYFEHLLLTEDVALDFDFTQGFSSSLDCEPPINVRYLQGSNDKPIPHNPASYTPLKFVPIHLEQTSFLNMLACIEPFESNLAHRSKEHQPATPTEDHRPSLNIPARHRLDTSTGVFKGISSASQLARKRTQSMPSKQFSKSIDSDKGSWWGLIQKPNGQPSPLYTQGTAEYVDRQECFLLTDNGELIFTICQIQTTDERSTFNLAIKGGLIDRLIDVLLFGINQKEISLIDVSGEAFIFDESEEAVFDEKEYNSYFFMAFRSFLNPVDLLTKFHQRYVEGESDPITPISESHSHVVYSPDIRVSVLKAIEYWIRNHLHDFIDSLELKDNVITFFNEIINEEVSYAGYNIERKQPPSEVEASVKSILNYLAYSSLIPISILNQYKLNGFLSQQEIQAPNQSPENPSQFESIFGCSPSLIEEDFDSAISENTDVSIPSVDDMLPEQVVYALNECALELSSRISLQDWVYTINDLEAQCLNPLAWYPKKNLHSAFEDEITISDIFMALDNCRHAVSNTSVPTTNHSLLSSLPSSISSFYYLRETIKQWVISEIVSFSIDSNLRASRIVKFVNAVSLCHAEMSSYGIEKLQIFSNKFLVDAAKSQVAIPSFVERAIISGLIAPESRVFTKAWNDAAKTLGKSTDSIQAFLTHQLSKNVQPTLSTNCINAPIKLAGLIPCIGWVIENVLDMNYNIPDHLFSSKRMLNFEKRTLICELIQSFVQWPLSCSKSNNFDSVNMMFLLSRHILPNNPELGVIREFALKENSKFKVPSGGHSNGTPQNRKVFSKLVHFEQEKLKRDFREREKLEREARDRQLDIQRRINEEARLKEKRIKADFSQIEN</sequence>
<dbReference type="EMBL" id="JASJQH010007237">
    <property type="protein sequence ID" value="KAK9712081.1"/>
    <property type="molecule type" value="Genomic_DNA"/>
</dbReference>
<gene>
    <name evidence="4" type="ORF">K7432_007371</name>
</gene>